<evidence type="ECO:0000313" key="2">
    <source>
        <dbReference type="Proteomes" id="UP000195326"/>
    </source>
</evidence>
<dbReference type="RefSeq" id="WP_044946414.1">
    <property type="nucleotide sequence ID" value="NZ_NFKL01000044.1"/>
</dbReference>
<dbReference type="Proteomes" id="UP000195326">
    <property type="component" value="Unassembled WGS sequence"/>
</dbReference>
<dbReference type="EMBL" id="NFKL01000044">
    <property type="protein sequence ID" value="OUP53945.1"/>
    <property type="molecule type" value="Genomic_DNA"/>
</dbReference>
<reference evidence="2" key="1">
    <citation type="submission" date="2017-04" db="EMBL/GenBank/DDBJ databases">
        <title>Function of individual gut microbiota members based on whole genome sequencing of pure cultures obtained from chicken caecum.</title>
        <authorList>
            <person name="Medvecky M."/>
            <person name="Cejkova D."/>
            <person name="Polansky O."/>
            <person name="Karasova D."/>
            <person name="Kubasova T."/>
            <person name="Cizek A."/>
            <person name="Rychlik I."/>
        </authorList>
    </citation>
    <scope>NUCLEOTIDE SEQUENCE [LARGE SCALE GENOMIC DNA]</scope>
    <source>
        <strain evidence="2">An179</strain>
    </source>
</reference>
<accession>A0A1Y4LB48</accession>
<gene>
    <name evidence="1" type="ORF">B5F15_16285</name>
</gene>
<dbReference type="AlphaFoldDB" id="A0A1Y4LB48"/>
<dbReference type="STRING" id="501571.GCA_900143195_02661"/>
<organism evidence="1 2">
    <name type="scientific">Butyricicoccus pullicaecorum</name>
    <dbReference type="NCBI Taxonomy" id="501571"/>
    <lineage>
        <taxon>Bacteria</taxon>
        <taxon>Bacillati</taxon>
        <taxon>Bacillota</taxon>
        <taxon>Clostridia</taxon>
        <taxon>Eubacteriales</taxon>
        <taxon>Butyricicoccaceae</taxon>
        <taxon>Butyricicoccus</taxon>
    </lineage>
</organism>
<proteinExistence type="predicted"/>
<comment type="caution">
    <text evidence="1">The sequence shown here is derived from an EMBL/GenBank/DDBJ whole genome shotgun (WGS) entry which is preliminary data.</text>
</comment>
<protein>
    <submittedName>
        <fullName evidence="1">Uncharacterized protein</fullName>
    </submittedName>
</protein>
<evidence type="ECO:0000313" key="1">
    <source>
        <dbReference type="EMBL" id="OUP53945.1"/>
    </source>
</evidence>
<sequence length="103" mass="12260">MLTFEKVLEIFEDYLAQDMELEVYKSRYGYVCVSFNGSPPDPPYCEGDVCRTPEELFDHLLVEYESFASIQLTKGRREENEADEEQVRRLCQKYLDRREEAMK</sequence>
<name>A0A1Y4LB48_9FIRM</name>